<dbReference type="InterPro" id="IPR036754">
    <property type="entry name" value="YbaK/aa-tRNA-synt-asso_dom_sf"/>
</dbReference>
<dbReference type="Proteomes" id="UP000598360">
    <property type="component" value="Unassembled WGS sequence"/>
</dbReference>
<dbReference type="EMBL" id="JADEYC010000015">
    <property type="protein sequence ID" value="MBE9374850.1"/>
    <property type="molecule type" value="Genomic_DNA"/>
</dbReference>
<reference evidence="2" key="1">
    <citation type="submission" date="2020-10" db="EMBL/GenBank/DDBJ databases">
        <title>Diversity and distribution of actinomycetes associated with coral in the coast of Hainan.</title>
        <authorList>
            <person name="Li F."/>
        </authorList>
    </citation>
    <scope>NUCLEOTIDE SEQUENCE</scope>
    <source>
        <strain evidence="2">HNM0983</strain>
    </source>
</reference>
<dbReference type="RefSeq" id="WP_193928282.1">
    <property type="nucleotide sequence ID" value="NZ_JADEYC010000015.1"/>
</dbReference>
<dbReference type="SUPFAM" id="SSF55826">
    <property type="entry name" value="YbaK/ProRS associated domain"/>
    <property type="match status" value="1"/>
</dbReference>
<comment type="caution">
    <text evidence="2">The sequence shown here is derived from an EMBL/GenBank/DDBJ whole genome shotgun (WGS) entry which is preliminary data.</text>
</comment>
<name>A0A929B9V1_9PSEU</name>
<evidence type="ECO:0000313" key="3">
    <source>
        <dbReference type="Proteomes" id="UP000598360"/>
    </source>
</evidence>
<protein>
    <submittedName>
        <fullName evidence="2">YbaK/EbsC family protein</fullName>
    </submittedName>
</protein>
<accession>A0A929B9V1</accession>
<sequence>MRTDWTDAAGTLDVAPALQHLDLLADPVAERVRQLADERIGVVAIDPELADTADFCARYASPPELSANCVVVAGKRSGELRHASCTVLSTTRTDVNGLVKRRLDVRKASFAPMDDAVRLTGMERGGITPLGLPGEWPLLIDERVARGAAFVVGSGLRRSKLIVPGAVLAELPGAEVRTDLGR</sequence>
<organism evidence="2 3">
    <name type="scientific">Saccharopolyspora montiporae</name>
    <dbReference type="NCBI Taxonomy" id="2781240"/>
    <lineage>
        <taxon>Bacteria</taxon>
        <taxon>Bacillati</taxon>
        <taxon>Actinomycetota</taxon>
        <taxon>Actinomycetes</taxon>
        <taxon>Pseudonocardiales</taxon>
        <taxon>Pseudonocardiaceae</taxon>
        <taxon>Saccharopolyspora</taxon>
    </lineage>
</organism>
<evidence type="ECO:0000259" key="1">
    <source>
        <dbReference type="Pfam" id="PF04073"/>
    </source>
</evidence>
<dbReference type="Gene3D" id="3.90.960.10">
    <property type="entry name" value="YbaK/aminoacyl-tRNA synthetase-associated domain"/>
    <property type="match status" value="1"/>
</dbReference>
<feature type="domain" description="YbaK/aminoacyl-tRNA synthetase-associated" evidence="1">
    <location>
        <begin position="47"/>
        <end position="170"/>
    </location>
</feature>
<keyword evidence="3" id="KW-1185">Reference proteome</keyword>
<dbReference type="InterPro" id="IPR007214">
    <property type="entry name" value="YbaK/aa-tRNA-synth-assoc-dom"/>
</dbReference>
<dbReference type="GO" id="GO:0002161">
    <property type="term" value="F:aminoacyl-tRNA deacylase activity"/>
    <property type="evidence" value="ECO:0007669"/>
    <property type="project" value="InterPro"/>
</dbReference>
<proteinExistence type="predicted"/>
<dbReference type="AlphaFoldDB" id="A0A929B9V1"/>
<evidence type="ECO:0000313" key="2">
    <source>
        <dbReference type="EMBL" id="MBE9374850.1"/>
    </source>
</evidence>
<gene>
    <name evidence="2" type="ORF">IQ251_10390</name>
</gene>
<dbReference type="CDD" id="cd04939">
    <property type="entry name" value="PA2301"/>
    <property type="match status" value="1"/>
</dbReference>
<dbReference type="Pfam" id="PF04073">
    <property type="entry name" value="tRNA_edit"/>
    <property type="match status" value="1"/>
</dbReference>